<keyword evidence="2" id="KW-1185">Reference proteome</keyword>
<protein>
    <submittedName>
        <fullName evidence="1">Uncharacterized protein</fullName>
    </submittedName>
</protein>
<organism evidence="1 2">
    <name type="scientific">Neofusicoccum parvum</name>
    <dbReference type="NCBI Taxonomy" id="310453"/>
    <lineage>
        <taxon>Eukaryota</taxon>
        <taxon>Fungi</taxon>
        <taxon>Dikarya</taxon>
        <taxon>Ascomycota</taxon>
        <taxon>Pezizomycotina</taxon>
        <taxon>Dothideomycetes</taxon>
        <taxon>Dothideomycetes incertae sedis</taxon>
        <taxon>Botryosphaeriales</taxon>
        <taxon>Botryosphaeriaceae</taxon>
        <taxon>Neofusicoccum</taxon>
    </lineage>
</organism>
<comment type="caution">
    <text evidence="1">The sequence shown here is derived from an EMBL/GenBank/DDBJ whole genome shotgun (WGS) entry which is preliminary data.</text>
</comment>
<evidence type="ECO:0000313" key="1">
    <source>
        <dbReference type="EMBL" id="GME32229.1"/>
    </source>
</evidence>
<dbReference type="Proteomes" id="UP001165186">
    <property type="component" value="Unassembled WGS sequence"/>
</dbReference>
<reference evidence="1" key="1">
    <citation type="submission" date="2024-09" db="EMBL/GenBank/DDBJ databases">
        <title>Draft Genome Sequences of Neofusicoccum parvum.</title>
        <authorList>
            <person name="Ashida A."/>
            <person name="Camagna M."/>
            <person name="Tanaka A."/>
            <person name="Takemoto D."/>
        </authorList>
    </citation>
    <scope>NUCLEOTIDE SEQUENCE</scope>
    <source>
        <strain evidence="1">PPO83</strain>
    </source>
</reference>
<dbReference type="EMBL" id="BSXG01000060">
    <property type="protein sequence ID" value="GME32229.1"/>
    <property type="molecule type" value="Genomic_DNA"/>
</dbReference>
<sequence length="284" mass="31924">MPASQTKRGGARGIWSTDHLLQDPKSKLAKVDITAILKDPRAWSSLNPEQQSKIISLLPNAPTLNPDPENPTVSLPNIPQQVLACNSAFKADIAMFQEDLSEGRLDPDWQHDGLVAMEKRARGEFDAWKEAEMESFWGQKQKLSYDVVAGESSKIKLEALVEAGCWEVGDVWVYTRTFGKGKGQMKVEKEATITSITEDNRLIFRFPNGQRKFSSAAAGADVDTEPISGLQDLADAIIETDGRVKTWRGNNAWKETRCFRKNQDIGSPWEIREIYWARQEESKK</sequence>
<name>A0ACB5SA46_9PEZI</name>
<proteinExistence type="predicted"/>
<accession>A0ACB5SA46</accession>
<gene>
    <name evidence="1" type="primary">g7689</name>
    <name evidence="1" type="ORF">NpPPO83_00007689</name>
</gene>
<evidence type="ECO:0000313" key="2">
    <source>
        <dbReference type="Proteomes" id="UP001165186"/>
    </source>
</evidence>